<dbReference type="EMBL" id="UZAU01000081">
    <property type="status" value="NOT_ANNOTATED_CDS"/>
    <property type="molecule type" value="Genomic_DNA"/>
</dbReference>
<dbReference type="Proteomes" id="UP000596661">
    <property type="component" value="Chromosome 1"/>
</dbReference>
<feature type="region of interest" description="Disordered" evidence="1">
    <location>
        <begin position="133"/>
        <end position="160"/>
    </location>
</feature>
<accession>A0A803NMS3</accession>
<dbReference type="EnsemblPlants" id="evm.model.01.2823">
    <property type="protein sequence ID" value="cds.evm.model.01.2823"/>
    <property type="gene ID" value="evm.TU.01.2823"/>
</dbReference>
<proteinExistence type="predicted"/>
<keyword evidence="3" id="KW-1185">Reference proteome</keyword>
<reference evidence="2" key="1">
    <citation type="submission" date="2018-11" db="EMBL/GenBank/DDBJ databases">
        <authorList>
            <person name="Grassa J C."/>
        </authorList>
    </citation>
    <scope>NUCLEOTIDE SEQUENCE [LARGE SCALE GENOMIC DNA]</scope>
</reference>
<name>A0A803NMS3_CANSA</name>
<evidence type="ECO:0000313" key="2">
    <source>
        <dbReference type="EnsemblPlants" id="cds.evm.model.01.2823"/>
    </source>
</evidence>
<reference evidence="2" key="2">
    <citation type="submission" date="2021-03" db="UniProtKB">
        <authorList>
            <consortium name="EnsemblPlants"/>
        </authorList>
    </citation>
    <scope>IDENTIFICATION</scope>
</reference>
<organism evidence="2 3">
    <name type="scientific">Cannabis sativa</name>
    <name type="common">Hemp</name>
    <name type="synonym">Marijuana</name>
    <dbReference type="NCBI Taxonomy" id="3483"/>
    <lineage>
        <taxon>Eukaryota</taxon>
        <taxon>Viridiplantae</taxon>
        <taxon>Streptophyta</taxon>
        <taxon>Embryophyta</taxon>
        <taxon>Tracheophyta</taxon>
        <taxon>Spermatophyta</taxon>
        <taxon>Magnoliopsida</taxon>
        <taxon>eudicotyledons</taxon>
        <taxon>Gunneridae</taxon>
        <taxon>Pentapetalae</taxon>
        <taxon>rosids</taxon>
        <taxon>fabids</taxon>
        <taxon>Rosales</taxon>
        <taxon>Cannabaceae</taxon>
        <taxon>Cannabis</taxon>
    </lineage>
</organism>
<protein>
    <submittedName>
        <fullName evidence="2">Uncharacterized protein</fullName>
    </submittedName>
</protein>
<evidence type="ECO:0000313" key="3">
    <source>
        <dbReference type="Proteomes" id="UP000596661"/>
    </source>
</evidence>
<dbReference type="AlphaFoldDB" id="A0A803NMS3"/>
<evidence type="ECO:0000256" key="1">
    <source>
        <dbReference type="SAM" id="MobiDB-lite"/>
    </source>
</evidence>
<dbReference type="Gramene" id="evm.model.01.2823">
    <property type="protein sequence ID" value="cds.evm.model.01.2823"/>
    <property type="gene ID" value="evm.TU.01.2823"/>
</dbReference>
<sequence length="243" mass="26811">MRLLFGSTNVSVYHSLKAKIRITSNPFYIASTRTWLRPHIASPTSLGSTHQYRLHQPFIISEGPFNEPTSDYGVQHLGHPQTTSIGFYMASSSHNALPPHSQDLNHPAIPTSLWAHHFTSAPPTVVAPSLDIPTSLHHPQTTKNNTVPSSPVTTAEQPLPKPTSTTYGCYYLTSTQPLYFAIGSTTTPAPTSTTTRKVKLKRPNCLNAKEFRKMLKRTQNLAKALNEGQVEEAGDAQRTRLES</sequence>
<feature type="compositionally biased region" description="Polar residues" evidence="1">
    <location>
        <begin position="137"/>
        <end position="160"/>
    </location>
</feature>